<dbReference type="Pfam" id="PF00528">
    <property type="entry name" value="BPD_transp_1"/>
    <property type="match status" value="1"/>
</dbReference>
<feature type="domain" description="ABC transmembrane type-1" evidence="13">
    <location>
        <begin position="61"/>
        <end position="264"/>
    </location>
</feature>
<dbReference type="InterPro" id="IPR005116">
    <property type="entry name" value="Transp-assoc_OB_typ1"/>
</dbReference>
<evidence type="ECO:0000256" key="9">
    <source>
        <dbReference type="PROSITE-ProRule" id="PRU01213"/>
    </source>
</evidence>
<keyword evidence="8 10" id="KW-0472">Membrane</keyword>
<comment type="caution">
    <text evidence="15">The sequence shown here is derived from an EMBL/GenBank/DDBJ whole genome shotgun (WGS) entry which is preliminary data.</text>
</comment>
<proteinExistence type="inferred from homology"/>
<evidence type="ECO:0000256" key="2">
    <source>
        <dbReference type="ARBA" id="ARBA00022448"/>
    </source>
</evidence>
<evidence type="ECO:0000256" key="4">
    <source>
        <dbReference type="ARBA" id="ARBA00022692"/>
    </source>
</evidence>
<dbReference type="InterPro" id="IPR003593">
    <property type="entry name" value="AAA+_ATPase"/>
</dbReference>
<dbReference type="InterPro" id="IPR027417">
    <property type="entry name" value="P-loop_NTPase"/>
</dbReference>
<sequence>MKRFRSRPRPGGGRVRAPFVLAVPALLGVAFLLMPLVGVLARTEWGQLGDHLTSPGVTEALKLSLLVSFWALGFSLLLGVPLAWLLARVPFPGKALVRSLVLLPMVLPPTVGGVALLLGFGRRGLLGPWLEDTFGVVLPFHTYGAVVAATFVSMPFLVISLEGAIAGLRPSYEETAASLGASPARVFRTVTLPMVAPGLAAGAALTWARALGEFGATITFAGNLPGTTQTLPLQVYLLLQDSPEAATSVSLLLLAIAMAVLVALRGRWTGGGGPSGDGGRRRVPDTSGGDAGDPGTEDVPDPGAVRGAGADGVREPHAVHGSLTDDVPEPGADPLAKPAESGGSWALHADVTGFTRLGLDAEPGTTIAVVGPNGAGKTTLLRALLGLTPRAHADLRLGDTDVTSLAPHRRGVAWVPQDGALFPHLSALGNTAYGLRAQGVPRAAARRAARAWLDRLGVGHLAHRKPAQLSGGQAGRVALARALAARPRLLLLDEPLAALDQTTRAHVRHTLRGHLDGFGGVCLIVTHDPVEAVSLADRVLVLDEGRALQDAPPAEVTRHPRSPWVARMLGRNAWPGAVASDGVLALAGGGRLVVADPFDAGARVLAVIAPEAVSVHREKPAGSPRNVWSGTVREITAAGSRLRVLITSPDAPDLVAEITPAAAAELGLADGARVWTSVKATEVSVVSL</sequence>
<dbReference type="InterPro" id="IPR050093">
    <property type="entry name" value="ABC_SmlMolc_Importer"/>
</dbReference>
<dbReference type="InterPro" id="IPR006469">
    <property type="entry name" value="NifC_ABC_porter"/>
</dbReference>
<gene>
    <name evidence="15" type="primary">modB</name>
    <name evidence="15" type="ORF">JGB26_28130</name>
</gene>
<dbReference type="SUPFAM" id="SSF52540">
    <property type="entry name" value="P-loop containing nucleoside triphosphate hydrolases"/>
    <property type="match status" value="1"/>
</dbReference>
<dbReference type="PROSITE" id="PS50893">
    <property type="entry name" value="ABC_TRANSPORTER_2"/>
    <property type="match status" value="1"/>
</dbReference>
<evidence type="ECO:0000259" key="13">
    <source>
        <dbReference type="PROSITE" id="PS50928"/>
    </source>
</evidence>
<dbReference type="Pfam" id="PF03459">
    <property type="entry name" value="TOBE"/>
    <property type="match status" value="1"/>
</dbReference>
<dbReference type="CDD" id="cd06261">
    <property type="entry name" value="TM_PBP2"/>
    <property type="match status" value="1"/>
</dbReference>
<dbReference type="SUPFAM" id="SSF161098">
    <property type="entry name" value="MetI-like"/>
    <property type="match status" value="1"/>
</dbReference>
<evidence type="ECO:0000256" key="8">
    <source>
        <dbReference type="ARBA" id="ARBA00023136"/>
    </source>
</evidence>
<reference evidence="15 16" key="1">
    <citation type="submission" date="2020-12" db="EMBL/GenBank/DDBJ databases">
        <title>Streptomyces typhae sp. nov., a novel endophytic actinomycete isolated from the root of cattail pollen (Typha angustifolia L.).</title>
        <authorList>
            <person name="Peng C."/>
            <person name="Liu C."/>
        </authorList>
    </citation>
    <scope>NUCLEOTIDE SEQUENCE [LARGE SCALE GENOMIC DNA]</scope>
    <source>
        <strain evidence="15 16">JCM 4753</strain>
    </source>
</reference>
<dbReference type="EMBL" id="JAEKOZ010000021">
    <property type="protein sequence ID" value="MBJ3810919.1"/>
    <property type="molecule type" value="Genomic_DNA"/>
</dbReference>
<feature type="domain" description="ABC transporter" evidence="12">
    <location>
        <begin position="339"/>
        <end position="569"/>
    </location>
</feature>
<dbReference type="NCBIfam" id="TIGR02141">
    <property type="entry name" value="modB_ABC"/>
    <property type="match status" value="1"/>
</dbReference>
<keyword evidence="3 9" id="KW-0500">Molybdenum</keyword>
<keyword evidence="5" id="KW-0547">Nucleotide-binding</keyword>
<evidence type="ECO:0000256" key="1">
    <source>
        <dbReference type="ARBA" id="ARBA00004141"/>
    </source>
</evidence>
<dbReference type="Pfam" id="PF00005">
    <property type="entry name" value="ABC_tran"/>
    <property type="match status" value="1"/>
</dbReference>
<comment type="similarity">
    <text evidence="10">Belongs to the binding-protein-dependent transport system permease family.</text>
</comment>
<dbReference type="PANTHER" id="PTHR42781:SF4">
    <property type="entry name" value="SPERMIDINE_PUTRESCINE IMPORT ATP-BINDING PROTEIN POTA"/>
    <property type="match status" value="1"/>
</dbReference>
<evidence type="ECO:0000259" key="14">
    <source>
        <dbReference type="PROSITE" id="PS51866"/>
    </source>
</evidence>
<dbReference type="InterPro" id="IPR000515">
    <property type="entry name" value="MetI-like"/>
</dbReference>
<dbReference type="Proteomes" id="UP000634780">
    <property type="component" value="Unassembled WGS sequence"/>
</dbReference>
<evidence type="ECO:0000256" key="3">
    <source>
        <dbReference type="ARBA" id="ARBA00022505"/>
    </source>
</evidence>
<dbReference type="Gene3D" id="1.10.3720.10">
    <property type="entry name" value="MetI-like"/>
    <property type="match status" value="1"/>
</dbReference>
<keyword evidence="6" id="KW-0067">ATP-binding</keyword>
<evidence type="ECO:0000256" key="11">
    <source>
        <dbReference type="SAM" id="MobiDB-lite"/>
    </source>
</evidence>
<dbReference type="InterPro" id="IPR035906">
    <property type="entry name" value="MetI-like_sf"/>
</dbReference>
<feature type="transmembrane region" description="Helical" evidence="10">
    <location>
        <begin position="140"/>
        <end position="165"/>
    </location>
</feature>
<evidence type="ECO:0000313" key="16">
    <source>
        <dbReference type="Proteomes" id="UP000634780"/>
    </source>
</evidence>
<dbReference type="InterPro" id="IPR003439">
    <property type="entry name" value="ABC_transporter-like_ATP-bd"/>
</dbReference>
<feature type="transmembrane region" description="Helical" evidence="10">
    <location>
        <begin position="186"/>
        <end position="208"/>
    </location>
</feature>
<dbReference type="InterPro" id="IPR011867">
    <property type="entry name" value="ModB_ABC"/>
</dbReference>
<dbReference type="Gene3D" id="2.40.50.100">
    <property type="match status" value="1"/>
</dbReference>
<dbReference type="PANTHER" id="PTHR42781">
    <property type="entry name" value="SPERMIDINE/PUTRESCINE IMPORT ATP-BINDING PROTEIN POTA"/>
    <property type="match status" value="1"/>
</dbReference>
<dbReference type="RefSeq" id="WP_190113568.1">
    <property type="nucleotide sequence ID" value="NZ_BMVR01000001.1"/>
</dbReference>
<feature type="region of interest" description="Disordered" evidence="11">
    <location>
        <begin position="269"/>
        <end position="343"/>
    </location>
</feature>
<evidence type="ECO:0000256" key="5">
    <source>
        <dbReference type="ARBA" id="ARBA00022741"/>
    </source>
</evidence>
<keyword evidence="4 10" id="KW-0812">Transmembrane</keyword>
<organism evidence="15 16">
    <name type="scientific">Streptomyces flavofungini</name>
    <dbReference type="NCBI Taxonomy" id="68200"/>
    <lineage>
        <taxon>Bacteria</taxon>
        <taxon>Bacillati</taxon>
        <taxon>Actinomycetota</taxon>
        <taxon>Actinomycetes</taxon>
        <taxon>Kitasatosporales</taxon>
        <taxon>Streptomycetaceae</taxon>
        <taxon>Streptomyces</taxon>
    </lineage>
</organism>
<dbReference type="Gene3D" id="3.40.50.300">
    <property type="entry name" value="P-loop containing nucleotide triphosphate hydrolases"/>
    <property type="match status" value="1"/>
</dbReference>
<evidence type="ECO:0000313" key="15">
    <source>
        <dbReference type="EMBL" id="MBJ3810919.1"/>
    </source>
</evidence>
<accession>A0ABS0XDB0</accession>
<keyword evidence="7 10" id="KW-1133">Transmembrane helix</keyword>
<evidence type="ECO:0000256" key="7">
    <source>
        <dbReference type="ARBA" id="ARBA00022989"/>
    </source>
</evidence>
<evidence type="ECO:0000259" key="12">
    <source>
        <dbReference type="PROSITE" id="PS50893"/>
    </source>
</evidence>
<dbReference type="SMART" id="SM00382">
    <property type="entry name" value="AAA"/>
    <property type="match status" value="1"/>
</dbReference>
<dbReference type="PROSITE" id="PS51866">
    <property type="entry name" value="MOP"/>
    <property type="match status" value="1"/>
</dbReference>
<feature type="transmembrane region" description="Helical" evidence="10">
    <location>
        <begin position="99"/>
        <end position="120"/>
    </location>
</feature>
<evidence type="ECO:0000256" key="6">
    <source>
        <dbReference type="ARBA" id="ARBA00022840"/>
    </source>
</evidence>
<keyword evidence="2 10" id="KW-0813">Transport</keyword>
<name>A0ABS0XDB0_9ACTN</name>
<dbReference type="SUPFAM" id="SSF50331">
    <property type="entry name" value="MOP-like"/>
    <property type="match status" value="1"/>
</dbReference>
<feature type="transmembrane region" description="Helical" evidence="10">
    <location>
        <begin position="65"/>
        <end position="87"/>
    </location>
</feature>
<protein>
    <submittedName>
        <fullName evidence="15">Molybdate ABC transporter permease subunit</fullName>
    </submittedName>
</protein>
<feature type="domain" description="Mop" evidence="14">
    <location>
        <begin position="621"/>
        <end position="687"/>
    </location>
</feature>
<dbReference type="InterPro" id="IPR008995">
    <property type="entry name" value="Mo/tungstate-bd_C_term_dom"/>
</dbReference>
<dbReference type="NCBIfam" id="TIGR01581">
    <property type="entry name" value="Mo_ABC_porter"/>
    <property type="match status" value="1"/>
</dbReference>
<evidence type="ECO:0000256" key="10">
    <source>
        <dbReference type="RuleBase" id="RU363032"/>
    </source>
</evidence>
<dbReference type="InterPro" id="IPR004606">
    <property type="entry name" value="Mop_domain"/>
</dbReference>
<dbReference type="PROSITE" id="PS50928">
    <property type="entry name" value="ABC_TM1"/>
    <property type="match status" value="1"/>
</dbReference>
<comment type="subcellular location">
    <subcellularLocation>
        <location evidence="10">Cell membrane</location>
        <topology evidence="10">Multi-pass membrane protein</topology>
    </subcellularLocation>
    <subcellularLocation>
        <location evidence="1">Membrane</location>
        <topology evidence="1">Multi-pass membrane protein</topology>
    </subcellularLocation>
</comment>
<keyword evidence="16" id="KW-1185">Reference proteome</keyword>